<keyword evidence="1" id="KW-0812">Transmembrane</keyword>
<feature type="transmembrane region" description="Helical" evidence="1">
    <location>
        <begin position="20"/>
        <end position="38"/>
    </location>
</feature>
<protein>
    <submittedName>
        <fullName evidence="2">Uncharacterized protein</fullName>
    </submittedName>
</protein>
<accession>A0A0G0FZW4</accession>
<dbReference type="AlphaFoldDB" id="A0A0G0FZW4"/>
<keyword evidence="1" id="KW-1133">Transmembrane helix</keyword>
<sequence length="169" mass="19365">MEIIINLFNNWTTFEKVNTLILILIILIVIPGLVWIFTKQAKLAHISFDTLVIAGLLTLITLLITNQFFNIAISYTYKLIPFIVFFITILCIGTMTGFYMQNHKQREFDMTKVKNEAFNDAFRLTISCILLFTAFALLTPSILLPVLLSLGLSLVIIWINYLLVCKLLK</sequence>
<dbReference type="EMBL" id="LBRE01000003">
    <property type="protein sequence ID" value="KKP92900.1"/>
    <property type="molecule type" value="Genomic_DNA"/>
</dbReference>
<name>A0A0G0FZW4_9BACT</name>
<feature type="transmembrane region" description="Helical" evidence="1">
    <location>
        <begin position="50"/>
        <end position="73"/>
    </location>
</feature>
<evidence type="ECO:0000256" key="1">
    <source>
        <dbReference type="SAM" id="Phobius"/>
    </source>
</evidence>
<proteinExistence type="predicted"/>
<evidence type="ECO:0000313" key="2">
    <source>
        <dbReference type="EMBL" id="KKP92900.1"/>
    </source>
</evidence>
<organism evidence="2 3">
    <name type="scientific">candidate division WS6 bacterium GW2011_GWC1_36_11</name>
    <dbReference type="NCBI Taxonomy" id="1619090"/>
    <lineage>
        <taxon>Bacteria</taxon>
        <taxon>Candidatus Dojkabacteria</taxon>
    </lineage>
</organism>
<feature type="transmembrane region" description="Helical" evidence="1">
    <location>
        <begin position="121"/>
        <end position="138"/>
    </location>
</feature>
<reference evidence="2 3" key="1">
    <citation type="journal article" date="2015" name="Nature">
        <title>rRNA introns, odd ribosomes, and small enigmatic genomes across a large radiation of phyla.</title>
        <authorList>
            <person name="Brown C.T."/>
            <person name="Hug L.A."/>
            <person name="Thomas B.C."/>
            <person name="Sharon I."/>
            <person name="Castelle C.J."/>
            <person name="Singh A."/>
            <person name="Wilkins M.J."/>
            <person name="Williams K.H."/>
            <person name="Banfield J.F."/>
        </authorList>
    </citation>
    <scope>NUCLEOTIDE SEQUENCE [LARGE SCALE GENOMIC DNA]</scope>
</reference>
<feature type="transmembrane region" description="Helical" evidence="1">
    <location>
        <begin position="144"/>
        <end position="164"/>
    </location>
</feature>
<feature type="transmembrane region" description="Helical" evidence="1">
    <location>
        <begin position="79"/>
        <end position="100"/>
    </location>
</feature>
<keyword evidence="1" id="KW-0472">Membrane</keyword>
<dbReference type="Proteomes" id="UP000034140">
    <property type="component" value="Unassembled WGS sequence"/>
</dbReference>
<evidence type="ECO:0000313" key="3">
    <source>
        <dbReference type="Proteomes" id="UP000034140"/>
    </source>
</evidence>
<comment type="caution">
    <text evidence="2">The sequence shown here is derived from an EMBL/GenBank/DDBJ whole genome shotgun (WGS) entry which is preliminary data.</text>
</comment>
<gene>
    <name evidence="2" type="ORF">UR96_C0003G0026</name>
</gene>